<evidence type="ECO:0000313" key="2">
    <source>
        <dbReference type="Proteomes" id="UP000029981"/>
    </source>
</evidence>
<reference evidence="1 2" key="3">
    <citation type="journal article" date="2010" name="BMC Genomics">
        <title>Transcriptome sequencing and comparative analysis of cucumber flowers with different sex types.</title>
        <authorList>
            <person name="Guo S."/>
            <person name="Zheng Y."/>
            <person name="Joung J.G."/>
            <person name="Liu S."/>
            <person name="Zhang Z."/>
            <person name="Crasta O.R."/>
            <person name="Sobral B.W."/>
            <person name="Xu Y."/>
            <person name="Huang S."/>
            <person name="Fei Z."/>
        </authorList>
    </citation>
    <scope>NUCLEOTIDE SEQUENCE [LARGE SCALE GENOMIC DNA]</scope>
    <source>
        <strain evidence="2">cv. 9930</strain>
    </source>
</reference>
<gene>
    <name evidence="1" type="ORF">Csa_7G257330</name>
</gene>
<dbReference type="AlphaFoldDB" id="A0A0A0K5W5"/>
<organism evidence="1 2">
    <name type="scientific">Cucumis sativus</name>
    <name type="common">Cucumber</name>
    <dbReference type="NCBI Taxonomy" id="3659"/>
    <lineage>
        <taxon>Eukaryota</taxon>
        <taxon>Viridiplantae</taxon>
        <taxon>Streptophyta</taxon>
        <taxon>Embryophyta</taxon>
        <taxon>Tracheophyta</taxon>
        <taxon>Spermatophyta</taxon>
        <taxon>Magnoliopsida</taxon>
        <taxon>eudicotyledons</taxon>
        <taxon>Gunneridae</taxon>
        <taxon>Pentapetalae</taxon>
        <taxon>rosids</taxon>
        <taxon>fabids</taxon>
        <taxon>Cucurbitales</taxon>
        <taxon>Cucurbitaceae</taxon>
        <taxon>Benincaseae</taxon>
        <taxon>Cucumis</taxon>
    </lineage>
</organism>
<evidence type="ECO:0000313" key="1">
    <source>
        <dbReference type="EMBL" id="KGN44329.1"/>
    </source>
</evidence>
<reference evidence="1 2" key="4">
    <citation type="journal article" date="2011" name="BMC Genomics">
        <title>RNA-Seq improves annotation of protein-coding genes in the cucumber genome.</title>
        <authorList>
            <person name="Li Z."/>
            <person name="Zhang Z."/>
            <person name="Yan P."/>
            <person name="Huang S."/>
            <person name="Fei Z."/>
            <person name="Lin K."/>
        </authorList>
    </citation>
    <scope>NUCLEOTIDE SEQUENCE [LARGE SCALE GENOMIC DNA]</scope>
    <source>
        <strain evidence="2">cv. 9930</strain>
    </source>
</reference>
<proteinExistence type="predicted"/>
<sequence length="102" mass="11514">MAHTYEVCFLFLRSGQVSEFMTRIIKFGTWVLANHACPLLPKDTAFSLAVGEIMVKMKFRANMFGYKLLNCNAQLFLITCYLSPDTIVRNFEEDNGGGVFCG</sequence>
<reference evidence="1 2" key="1">
    <citation type="journal article" date="2009" name="Nat. Genet.">
        <title>The genome of the cucumber, Cucumis sativus L.</title>
        <authorList>
            <person name="Huang S."/>
            <person name="Li R."/>
            <person name="Zhang Z."/>
            <person name="Li L."/>
            <person name="Gu X."/>
            <person name="Fan W."/>
            <person name="Lucas W.J."/>
            <person name="Wang X."/>
            <person name="Xie B."/>
            <person name="Ni P."/>
            <person name="Ren Y."/>
            <person name="Zhu H."/>
            <person name="Li J."/>
            <person name="Lin K."/>
            <person name="Jin W."/>
            <person name="Fei Z."/>
            <person name="Li G."/>
            <person name="Staub J."/>
            <person name="Kilian A."/>
            <person name="van der Vossen E.A."/>
            <person name="Wu Y."/>
            <person name="Guo J."/>
            <person name="He J."/>
            <person name="Jia Z."/>
            <person name="Ren Y."/>
            <person name="Tian G."/>
            <person name="Lu Y."/>
            <person name="Ruan J."/>
            <person name="Qian W."/>
            <person name="Wang M."/>
            <person name="Huang Q."/>
            <person name="Li B."/>
            <person name="Xuan Z."/>
            <person name="Cao J."/>
            <person name="Asan"/>
            <person name="Wu Z."/>
            <person name="Zhang J."/>
            <person name="Cai Q."/>
            <person name="Bai Y."/>
            <person name="Zhao B."/>
            <person name="Han Y."/>
            <person name="Li Y."/>
            <person name="Li X."/>
            <person name="Wang S."/>
            <person name="Shi Q."/>
            <person name="Liu S."/>
            <person name="Cho W.K."/>
            <person name="Kim J.Y."/>
            <person name="Xu Y."/>
            <person name="Heller-Uszynska K."/>
            <person name="Miao H."/>
            <person name="Cheng Z."/>
            <person name="Zhang S."/>
            <person name="Wu J."/>
            <person name="Yang Y."/>
            <person name="Kang H."/>
            <person name="Li M."/>
            <person name="Liang H."/>
            <person name="Ren X."/>
            <person name="Shi Z."/>
            <person name="Wen M."/>
            <person name="Jian M."/>
            <person name="Yang H."/>
            <person name="Zhang G."/>
            <person name="Yang Z."/>
            <person name="Chen R."/>
            <person name="Liu S."/>
            <person name="Li J."/>
            <person name="Ma L."/>
            <person name="Liu H."/>
            <person name="Zhou Y."/>
            <person name="Zhao J."/>
            <person name="Fang X."/>
            <person name="Li G."/>
            <person name="Fang L."/>
            <person name="Li Y."/>
            <person name="Liu D."/>
            <person name="Zheng H."/>
            <person name="Zhang Y."/>
            <person name="Qin N."/>
            <person name="Li Z."/>
            <person name="Yang G."/>
            <person name="Yang S."/>
            <person name="Bolund L."/>
            <person name="Kristiansen K."/>
            <person name="Zheng H."/>
            <person name="Li S."/>
            <person name="Zhang X."/>
            <person name="Yang H."/>
            <person name="Wang J."/>
            <person name="Sun R."/>
            <person name="Zhang B."/>
            <person name="Jiang S."/>
            <person name="Wang J."/>
            <person name="Du Y."/>
            <person name="Li S."/>
        </authorList>
    </citation>
    <scope>NUCLEOTIDE SEQUENCE [LARGE SCALE GENOMIC DNA]</scope>
    <source>
        <strain evidence="2">cv. 9930</strain>
    </source>
</reference>
<accession>A0A0A0K5W5</accession>
<protein>
    <submittedName>
        <fullName evidence="1">Uncharacterized protein</fullName>
    </submittedName>
</protein>
<keyword evidence="2" id="KW-1185">Reference proteome</keyword>
<dbReference type="EMBL" id="CM002928">
    <property type="protein sequence ID" value="KGN44329.1"/>
    <property type="molecule type" value="Genomic_DNA"/>
</dbReference>
<name>A0A0A0K5W5_CUCSA</name>
<dbReference type="Proteomes" id="UP000029981">
    <property type="component" value="Chromosome 7"/>
</dbReference>
<reference evidence="1 2" key="2">
    <citation type="journal article" date="2009" name="PLoS ONE">
        <title>An integrated genetic and cytogenetic map of the cucumber genome.</title>
        <authorList>
            <person name="Ren Y."/>
            <person name="Zhang Z."/>
            <person name="Liu J."/>
            <person name="Staub J.E."/>
            <person name="Han Y."/>
            <person name="Cheng Z."/>
            <person name="Li X."/>
            <person name="Lu J."/>
            <person name="Miao H."/>
            <person name="Kang H."/>
            <person name="Xie B."/>
            <person name="Gu X."/>
            <person name="Wang X."/>
            <person name="Du Y."/>
            <person name="Jin W."/>
            <person name="Huang S."/>
        </authorList>
    </citation>
    <scope>NUCLEOTIDE SEQUENCE [LARGE SCALE GENOMIC DNA]</scope>
    <source>
        <strain evidence="2">cv. 9930</strain>
    </source>
</reference>
<dbReference type="Gramene" id="KGN44329">
    <property type="protein sequence ID" value="KGN44329"/>
    <property type="gene ID" value="Csa_7G257330"/>
</dbReference>